<keyword evidence="5" id="KW-0418">Kinase</keyword>
<keyword evidence="3" id="KW-0812">Transmembrane</keyword>
<dbReference type="AlphaFoldDB" id="A0A1L8H075"/>
<dbReference type="STRING" id="8355.A0A1L8H075"/>
<evidence type="ECO:0000313" key="5">
    <source>
        <dbReference type="RefSeq" id="XP_018108467.1"/>
    </source>
</evidence>
<protein>
    <submittedName>
        <fullName evidence="5">Rho-associated protein kinase 1 isoform X2</fullName>
    </submittedName>
</protein>
<sequence length="501" mass="57165">MGLAGADSKLKYVHLILLLLVTGVIILGLVYLNETSQKVQLQQKVLFMEKQAHHIVAERSIIRTRANHLQGLVENQKNDIKNIQEICNSHLEEQQQECSITKNDLLKTISTNDKVIMNLKRDYELLQKRFDSLNLQMEEFEKAQSRLLEKFSTQSTTVAEELNRTQEIFLISNASSTNSSEKLVRLEAPQGRTLNNNLTNDSGDNNTTASIETFENTTQMLSADQKQDEESNIIVELENRLIEDIVEADAIESNNIDKLNDNFEDDEDIMTLLLQEKKSQNMKKLEDLQTEKRNEFINNRDVASDHRNNTNVQAKHTTQTQEQIIPFSNIKKKLSPKRKETDNMNDMESKQEKAAQESSASKVVVLKNETAQVKVNAEAKNNISELLESMEVEHSAKLNRLKQSDNQINITVPNLVPNPTTNVSLAKESYLDTDKRAKSEKEGYSTRRNDGNIIINTVTNKEKNKKPTAKLNIPQALHKENILTVGERKNNNYKKNELNQL</sequence>
<proteinExistence type="predicted"/>
<feature type="compositionally biased region" description="Basic and acidic residues" evidence="2">
    <location>
        <begin position="337"/>
        <end position="355"/>
    </location>
</feature>
<dbReference type="Bgee" id="108711338">
    <property type="expression patterns" value="Expressed in neurula embryo and 7 other cell types or tissues"/>
</dbReference>
<keyword evidence="3" id="KW-0472">Membrane</keyword>
<evidence type="ECO:0000256" key="3">
    <source>
        <dbReference type="SAM" id="Phobius"/>
    </source>
</evidence>
<feature type="coiled-coil region" evidence="1">
    <location>
        <begin position="66"/>
        <end position="150"/>
    </location>
</feature>
<organism evidence="4 5">
    <name type="scientific">Xenopus laevis</name>
    <name type="common">African clawed frog</name>
    <dbReference type="NCBI Taxonomy" id="8355"/>
    <lineage>
        <taxon>Eukaryota</taxon>
        <taxon>Metazoa</taxon>
        <taxon>Chordata</taxon>
        <taxon>Craniata</taxon>
        <taxon>Vertebrata</taxon>
        <taxon>Euteleostomi</taxon>
        <taxon>Amphibia</taxon>
        <taxon>Batrachia</taxon>
        <taxon>Anura</taxon>
        <taxon>Pipoidea</taxon>
        <taxon>Pipidae</taxon>
        <taxon>Xenopodinae</taxon>
        <taxon>Xenopus</taxon>
        <taxon>Xenopus</taxon>
    </lineage>
</organism>
<dbReference type="GeneID" id="108711338"/>
<keyword evidence="3" id="KW-1133">Transmembrane helix</keyword>
<name>A0A1L8H075_XENLA</name>
<feature type="region of interest" description="Disordered" evidence="2">
    <location>
        <begin position="329"/>
        <end position="359"/>
    </location>
</feature>
<dbReference type="GO" id="GO:0016301">
    <property type="term" value="F:kinase activity"/>
    <property type="evidence" value="ECO:0007669"/>
    <property type="project" value="UniProtKB-KW"/>
</dbReference>
<gene>
    <name evidence="5" type="primary">LOC108711338</name>
</gene>
<evidence type="ECO:0000313" key="4">
    <source>
        <dbReference type="Proteomes" id="UP000186698"/>
    </source>
</evidence>
<dbReference type="OrthoDB" id="9909422at2759"/>
<feature type="transmembrane region" description="Helical" evidence="3">
    <location>
        <begin position="12"/>
        <end position="32"/>
    </location>
</feature>
<accession>A0A1L8H075</accession>
<keyword evidence="4" id="KW-1185">Reference proteome</keyword>
<keyword evidence="5" id="KW-0808">Transferase</keyword>
<evidence type="ECO:0000256" key="2">
    <source>
        <dbReference type="SAM" id="MobiDB-lite"/>
    </source>
</evidence>
<dbReference type="Proteomes" id="UP000186698">
    <property type="component" value="Chromosome 3L"/>
</dbReference>
<evidence type="ECO:0000256" key="1">
    <source>
        <dbReference type="SAM" id="Coils"/>
    </source>
</evidence>
<dbReference type="RefSeq" id="XP_018108467.1">
    <property type="nucleotide sequence ID" value="XM_018252978.2"/>
</dbReference>
<keyword evidence="1" id="KW-0175">Coiled coil</keyword>
<reference evidence="5" key="1">
    <citation type="submission" date="2025-08" db="UniProtKB">
        <authorList>
            <consortium name="RefSeq"/>
        </authorList>
    </citation>
    <scope>IDENTIFICATION</scope>
    <source>
        <strain evidence="5">J_2021</strain>
        <tissue evidence="5">Erythrocytes</tissue>
    </source>
</reference>
<dbReference type="PaxDb" id="8355-A0A1L8H075"/>